<evidence type="ECO:0000313" key="5">
    <source>
        <dbReference type="Proteomes" id="UP001140979"/>
    </source>
</evidence>
<evidence type="ECO:0000313" key="4">
    <source>
        <dbReference type="EMBL" id="MDE1242554.1"/>
    </source>
</evidence>
<dbReference type="Gene3D" id="1.10.10.10">
    <property type="entry name" value="Winged helix-like DNA-binding domain superfamily/Winged helix DNA-binding domain"/>
    <property type="match status" value="1"/>
</dbReference>
<dbReference type="Proteomes" id="UP001140979">
    <property type="component" value="Unassembled WGS sequence"/>
</dbReference>
<protein>
    <submittedName>
        <fullName evidence="4">Lysine decarboxylation/transport transcriptional activator CadC</fullName>
    </submittedName>
</protein>
<keyword evidence="1 2" id="KW-0238">DNA-binding</keyword>
<reference evidence="4" key="1">
    <citation type="submission" date="2022-02" db="EMBL/GenBank/DDBJ databases">
        <title>Emergence and expansion in Europe of a Vibrio aestuarianus clonal complex pathogenic for oysters.</title>
        <authorList>
            <person name="Mesnil A."/>
            <person name="Travers M.-A."/>
        </authorList>
    </citation>
    <scope>NUCLEOTIDE SEQUENCE</scope>
    <source>
        <strain evidence="4">19_064_11T1</strain>
    </source>
</reference>
<dbReference type="AlphaFoldDB" id="A0A9X4F1H9"/>
<dbReference type="SMART" id="SM00862">
    <property type="entry name" value="Trans_reg_C"/>
    <property type="match status" value="1"/>
</dbReference>
<dbReference type="PROSITE" id="PS51755">
    <property type="entry name" value="OMPR_PHOB"/>
    <property type="match status" value="1"/>
</dbReference>
<proteinExistence type="predicted"/>
<dbReference type="SUPFAM" id="SSF46894">
    <property type="entry name" value="C-terminal effector domain of the bipartite response regulators"/>
    <property type="match status" value="1"/>
</dbReference>
<evidence type="ECO:0000256" key="2">
    <source>
        <dbReference type="PROSITE-ProRule" id="PRU01091"/>
    </source>
</evidence>
<dbReference type="SUPFAM" id="SSF48452">
    <property type="entry name" value="TPR-like"/>
    <property type="match status" value="1"/>
</dbReference>
<gene>
    <name evidence="4" type="primary">cadC</name>
    <name evidence="4" type="ORF">L9W94_10400</name>
</gene>
<dbReference type="RefSeq" id="WP_274677128.1">
    <property type="nucleotide sequence ID" value="NZ_JAKNBA010000015.1"/>
</dbReference>
<dbReference type="GO" id="GO:0003677">
    <property type="term" value="F:DNA binding"/>
    <property type="evidence" value="ECO:0007669"/>
    <property type="project" value="UniProtKB-UniRule"/>
</dbReference>
<accession>A0A9X4F1H9</accession>
<dbReference type="CDD" id="cd00383">
    <property type="entry name" value="trans_reg_C"/>
    <property type="match status" value="1"/>
</dbReference>
<feature type="domain" description="OmpR/PhoB-type" evidence="3">
    <location>
        <begin position="3"/>
        <end position="102"/>
    </location>
</feature>
<dbReference type="GO" id="GO:0000160">
    <property type="term" value="P:phosphorelay signal transduction system"/>
    <property type="evidence" value="ECO:0007669"/>
    <property type="project" value="InterPro"/>
</dbReference>
<feature type="DNA-binding region" description="OmpR/PhoB-type" evidence="2">
    <location>
        <begin position="3"/>
        <end position="102"/>
    </location>
</feature>
<organism evidence="4 5">
    <name type="scientific">Vibrio aestuarianus</name>
    <dbReference type="NCBI Taxonomy" id="28171"/>
    <lineage>
        <taxon>Bacteria</taxon>
        <taxon>Pseudomonadati</taxon>
        <taxon>Pseudomonadota</taxon>
        <taxon>Gammaproteobacteria</taxon>
        <taxon>Vibrionales</taxon>
        <taxon>Vibrionaceae</taxon>
        <taxon>Vibrio</taxon>
    </lineage>
</organism>
<dbReference type="InterPro" id="IPR016032">
    <property type="entry name" value="Sig_transdc_resp-reg_C-effctor"/>
</dbReference>
<dbReference type="EMBL" id="JAKNBA010000015">
    <property type="protein sequence ID" value="MDE1242554.1"/>
    <property type="molecule type" value="Genomic_DNA"/>
</dbReference>
<dbReference type="GO" id="GO:0006355">
    <property type="term" value="P:regulation of DNA-templated transcription"/>
    <property type="evidence" value="ECO:0007669"/>
    <property type="project" value="InterPro"/>
</dbReference>
<dbReference type="Gene3D" id="1.25.40.10">
    <property type="entry name" value="Tetratricopeptide repeat domain"/>
    <property type="match status" value="1"/>
</dbReference>
<dbReference type="Gene3D" id="3.40.50.11830">
    <property type="match status" value="1"/>
</dbReference>
<dbReference type="Pfam" id="PF00486">
    <property type="entry name" value="Trans_reg_C"/>
    <property type="match status" value="1"/>
</dbReference>
<evidence type="ECO:0000259" key="3">
    <source>
        <dbReference type="PROSITE" id="PS51755"/>
    </source>
</evidence>
<dbReference type="NCBIfam" id="NF007540">
    <property type="entry name" value="PRK10153.1"/>
    <property type="match status" value="1"/>
</dbReference>
<dbReference type="InterPro" id="IPR011990">
    <property type="entry name" value="TPR-like_helical_dom_sf"/>
</dbReference>
<dbReference type="InterPro" id="IPR036388">
    <property type="entry name" value="WH-like_DNA-bd_sf"/>
</dbReference>
<dbReference type="InterPro" id="IPR001867">
    <property type="entry name" value="OmpR/PhoB-type_DNA-bd"/>
</dbReference>
<name>A0A9X4F1H9_9VIBR</name>
<evidence type="ECO:0000256" key="1">
    <source>
        <dbReference type="ARBA" id="ARBA00023125"/>
    </source>
</evidence>
<sequence length="527" mass="59844">MVGMYFQINDWILSVDENKLYRQDREVAVEPRLINLLYFLARNSGEVFCREELIEHVWNGAIVTDQVVTQSIFELRKLLRDGREENINYLTTVPKRGYKLMANVSEITSEQFAQQRVGVVASNEPVKDSFVSETPHSETSEIINEVSFPAAPLTRALSYRNKANSRLNKTGQVSRWKSITLDIMWVSVLIVAFALFTYHQSATKITQAMDTHLIEFRLQNSFSKQASNDELADGVVQKLMADIIQVSDYRVHLSQTPFSSGIVPGKSVTVEVKEQANKAYLDVEYRSNASNTILFSRQYSLATSQLHRVMEQASFDLMQALDVPNAEQKASQLMQGLPSDHQALTLLIHANHYLNLSKPQDFKHAIALLERVLKIEPHNAYVQAELLIAYYVQLALDPALMSVNEQINVVSQTLSHELEQTQHTLPARVYEALALHEMVSDNPDKAQVYLQLSLEKRSSVLSYVLLGKLSELKGDRERASDAYSEAFYMNTSMETYMLCENLAFYSNLKSIDYALYRSVHPSVVPVI</sequence>
<comment type="caution">
    <text evidence="4">The sequence shown here is derived from an EMBL/GenBank/DDBJ whole genome shotgun (WGS) entry which is preliminary data.</text>
</comment>